<dbReference type="SMART" id="SM00255">
    <property type="entry name" value="TIR"/>
    <property type="match status" value="1"/>
</dbReference>
<keyword evidence="6" id="KW-1015">Disulfide bond</keyword>
<dbReference type="Proteomes" id="UP001634394">
    <property type="component" value="Unassembled WGS sequence"/>
</dbReference>
<dbReference type="Gene3D" id="2.10.25.10">
    <property type="entry name" value="Laminin"/>
    <property type="match status" value="1"/>
</dbReference>
<dbReference type="SUPFAM" id="SSF52200">
    <property type="entry name" value="Toll/Interleukin receptor TIR domain"/>
    <property type="match status" value="1"/>
</dbReference>
<dbReference type="GO" id="GO:0016020">
    <property type="term" value="C:membrane"/>
    <property type="evidence" value="ECO:0007669"/>
    <property type="project" value="UniProtKB-SubCell"/>
</dbReference>
<evidence type="ECO:0000256" key="8">
    <source>
        <dbReference type="SAM" id="SignalP"/>
    </source>
</evidence>
<name>A0ABD3WA92_SINWO</name>
<dbReference type="PANTHER" id="PTHR24365:SF541">
    <property type="entry name" value="PROTEIN TOLL-RELATED"/>
    <property type="match status" value="1"/>
</dbReference>
<keyword evidence="3 8" id="KW-0732">Signal</keyword>
<feature type="transmembrane region" description="Helical" evidence="7">
    <location>
        <begin position="292"/>
        <end position="319"/>
    </location>
</feature>
<feature type="disulfide bond" evidence="6">
    <location>
        <begin position="141"/>
        <end position="150"/>
    </location>
</feature>
<evidence type="ECO:0000256" key="5">
    <source>
        <dbReference type="ARBA" id="ARBA00023136"/>
    </source>
</evidence>
<evidence type="ECO:0000256" key="6">
    <source>
        <dbReference type="PROSITE-ProRule" id="PRU00076"/>
    </source>
</evidence>
<dbReference type="AlphaFoldDB" id="A0ABD3WA92"/>
<comment type="subcellular location">
    <subcellularLocation>
        <location evidence="1">Membrane</location>
    </subcellularLocation>
</comment>
<organism evidence="11 12">
    <name type="scientific">Sinanodonta woodiana</name>
    <name type="common">Chinese pond mussel</name>
    <name type="synonym">Anodonta woodiana</name>
    <dbReference type="NCBI Taxonomy" id="1069815"/>
    <lineage>
        <taxon>Eukaryota</taxon>
        <taxon>Metazoa</taxon>
        <taxon>Spiralia</taxon>
        <taxon>Lophotrochozoa</taxon>
        <taxon>Mollusca</taxon>
        <taxon>Bivalvia</taxon>
        <taxon>Autobranchia</taxon>
        <taxon>Heteroconchia</taxon>
        <taxon>Palaeoheterodonta</taxon>
        <taxon>Unionida</taxon>
        <taxon>Unionoidea</taxon>
        <taxon>Unionidae</taxon>
        <taxon>Unioninae</taxon>
        <taxon>Sinanodonta</taxon>
    </lineage>
</organism>
<evidence type="ECO:0000256" key="2">
    <source>
        <dbReference type="ARBA" id="ARBA00022692"/>
    </source>
</evidence>
<feature type="signal peptide" evidence="8">
    <location>
        <begin position="1"/>
        <end position="26"/>
    </location>
</feature>
<keyword evidence="12" id="KW-1185">Reference proteome</keyword>
<keyword evidence="4 7" id="KW-1133">Transmembrane helix</keyword>
<proteinExistence type="predicted"/>
<evidence type="ECO:0000313" key="12">
    <source>
        <dbReference type="Proteomes" id="UP001634394"/>
    </source>
</evidence>
<evidence type="ECO:0000313" key="11">
    <source>
        <dbReference type="EMBL" id="KAL3869470.1"/>
    </source>
</evidence>
<evidence type="ECO:0000256" key="1">
    <source>
        <dbReference type="ARBA" id="ARBA00004370"/>
    </source>
</evidence>
<dbReference type="InterPro" id="IPR000742">
    <property type="entry name" value="EGF"/>
</dbReference>
<comment type="caution">
    <text evidence="11">The sequence shown here is derived from an EMBL/GenBank/DDBJ whole genome shotgun (WGS) entry which is preliminary data.</text>
</comment>
<evidence type="ECO:0000259" key="9">
    <source>
        <dbReference type="PROSITE" id="PS50026"/>
    </source>
</evidence>
<protein>
    <submittedName>
        <fullName evidence="11">Uncharacterized protein</fullName>
    </submittedName>
</protein>
<dbReference type="Gene3D" id="3.40.50.10140">
    <property type="entry name" value="Toll/interleukin-1 receptor homology (TIR) domain"/>
    <property type="match status" value="1"/>
</dbReference>
<feature type="domain" description="EGF-like" evidence="9">
    <location>
        <begin position="115"/>
        <end position="151"/>
    </location>
</feature>
<evidence type="ECO:0000256" key="4">
    <source>
        <dbReference type="ARBA" id="ARBA00022989"/>
    </source>
</evidence>
<dbReference type="Pfam" id="PF01582">
    <property type="entry name" value="TIR"/>
    <property type="match status" value="1"/>
</dbReference>
<evidence type="ECO:0000256" key="3">
    <source>
        <dbReference type="ARBA" id="ARBA00022729"/>
    </source>
</evidence>
<sequence length="501" mass="57337">MDMSLSDVCQNFLLTVLIAMMIQVQASTGWLRNMSKPLGMACTFNPCKISSFCGDGRVCQLNKDTCVHSCECIDRVTHEMCKTDDAANTTDTSLDDISSVDHKRTSESEVDNATSSKKCFLPCQHGRCIFVNGGSASKCSCDPGWAGHLCDNEAQCTLRCPENQNCRILEDLQEVCEQMPDLEGIFSVTNRSDKCMERYTIRPLTERKCRNGITCLYGKCQEGNGTNILACKCDPGASGTLCDILCCLDCGLHGNCSIDPTNDKSFCSCEKPYIGKLCQNIQTLERDQNLKWHLWLIGVCALLLPILVVLAVIIPYLMWKQRVIPIMKTVYCFQPYEDDDEVQWDAFVSYDANEQDDQFVRHTLYPQLEREMAFRVNINNLDSEESKSNIYNNLSSIQNSRRTIMVISKQYILREFTKFRNFYVRQEILQQKHRVIPIFMENISNLRPLIDRDLKTILNSVPYLQWHRDGTPQETRKFWERLKLCMPKLQKSTCSMPLNSK</sequence>
<dbReference type="InterPro" id="IPR000157">
    <property type="entry name" value="TIR_dom"/>
</dbReference>
<dbReference type="InterPro" id="IPR035897">
    <property type="entry name" value="Toll_tir_struct_dom_sf"/>
</dbReference>
<dbReference type="EMBL" id="JBJQND010000008">
    <property type="protein sequence ID" value="KAL3869470.1"/>
    <property type="molecule type" value="Genomic_DNA"/>
</dbReference>
<dbReference type="PROSITE" id="PS01186">
    <property type="entry name" value="EGF_2"/>
    <property type="match status" value="1"/>
</dbReference>
<keyword evidence="5 7" id="KW-0472">Membrane</keyword>
<keyword evidence="2 7" id="KW-0812">Transmembrane</keyword>
<dbReference type="PANTHER" id="PTHR24365">
    <property type="entry name" value="TOLL-LIKE RECEPTOR"/>
    <property type="match status" value="1"/>
</dbReference>
<reference evidence="11 12" key="1">
    <citation type="submission" date="2024-11" db="EMBL/GenBank/DDBJ databases">
        <title>Chromosome-level genome assembly of the freshwater bivalve Anodonta woodiana.</title>
        <authorList>
            <person name="Chen X."/>
        </authorList>
    </citation>
    <scope>NUCLEOTIDE SEQUENCE [LARGE SCALE GENOMIC DNA]</scope>
    <source>
        <strain evidence="11">MN2024</strain>
        <tissue evidence="11">Gills</tissue>
    </source>
</reference>
<accession>A0ABD3WA92</accession>
<dbReference type="PRINTS" id="PR01537">
    <property type="entry name" value="INTRLKN1R1F"/>
</dbReference>
<keyword evidence="6" id="KW-0245">EGF-like domain</keyword>
<dbReference type="PROSITE" id="PS00022">
    <property type="entry name" value="EGF_1"/>
    <property type="match status" value="2"/>
</dbReference>
<evidence type="ECO:0000256" key="7">
    <source>
        <dbReference type="SAM" id="Phobius"/>
    </source>
</evidence>
<dbReference type="PROSITE" id="PS50104">
    <property type="entry name" value="TIR"/>
    <property type="match status" value="1"/>
</dbReference>
<feature type="chain" id="PRO_5044825916" evidence="8">
    <location>
        <begin position="27"/>
        <end position="501"/>
    </location>
</feature>
<feature type="domain" description="TIR" evidence="10">
    <location>
        <begin position="342"/>
        <end position="486"/>
    </location>
</feature>
<dbReference type="PROSITE" id="PS50026">
    <property type="entry name" value="EGF_3"/>
    <property type="match status" value="1"/>
</dbReference>
<gene>
    <name evidence="11" type="ORF">ACJMK2_042148</name>
</gene>
<comment type="caution">
    <text evidence="6">Lacks conserved residue(s) required for the propagation of feature annotation.</text>
</comment>
<dbReference type="SMART" id="SM00181">
    <property type="entry name" value="EGF"/>
    <property type="match status" value="2"/>
</dbReference>
<evidence type="ECO:0000259" key="10">
    <source>
        <dbReference type="PROSITE" id="PS50104"/>
    </source>
</evidence>